<dbReference type="InterPro" id="IPR039761">
    <property type="entry name" value="Bms1/Tsr1"/>
</dbReference>
<protein>
    <submittedName>
        <fullName evidence="1">Uncharacterized protein</fullName>
    </submittedName>
</protein>
<dbReference type="GO" id="GO:0000462">
    <property type="term" value="P:maturation of SSU-rRNA from tricistronic rRNA transcript (SSU-rRNA, 5.8S rRNA, LSU-rRNA)"/>
    <property type="evidence" value="ECO:0007669"/>
    <property type="project" value="TreeGrafter"/>
</dbReference>
<dbReference type="PANTHER" id="PTHR12858:SF1">
    <property type="entry name" value="PRE-RRNA-PROCESSING PROTEIN TSR1 HOMOLOG"/>
    <property type="match status" value="1"/>
</dbReference>
<dbReference type="GO" id="GO:0034511">
    <property type="term" value="F:U3 snoRNA binding"/>
    <property type="evidence" value="ECO:0007669"/>
    <property type="project" value="TreeGrafter"/>
</dbReference>
<proteinExistence type="predicted"/>
<organism evidence="1 2">
    <name type="scientific">Aristolochia fimbriata</name>
    <name type="common">White veined hardy Dutchman's pipe vine</name>
    <dbReference type="NCBI Taxonomy" id="158543"/>
    <lineage>
        <taxon>Eukaryota</taxon>
        <taxon>Viridiplantae</taxon>
        <taxon>Streptophyta</taxon>
        <taxon>Embryophyta</taxon>
        <taxon>Tracheophyta</taxon>
        <taxon>Spermatophyta</taxon>
        <taxon>Magnoliopsida</taxon>
        <taxon>Magnoliidae</taxon>
        <taxon>Piperales</taxon>
        <taxon>Aristolochiaceae</taxon>
        <taxon>Aristolochia</taxon>
    </lineage>
</organism>
<accession>A0AAV7FBS7</accession>
<dbReference type="Proteomes" id="UP000825729">
    <property type="component" value="Unassembled WGS sequence"/>
</dbReference>
<dbReference type="Pfam" id="PF22298">
    <property type="entry name" value="Tsr1_G-like"/>
    <property type="match status" value="1"/>
</dbReference>
<dbReference type="InterPro" id="IPR036890">
    <property type="entry name" value="HATPase_C_sf"/>
</dbReference>
<reference evidence="1 2" key="1">
    <citation type="submission" date="2021-07" db="EMBL/GenBank/DDBJ databases">
        <title>The Aristolochia fimbriata genome: insights into angiosperm evolution, floral development and chemical biosynthesis.</title>
        <authorList>
            <person name="Jiao Y."/>
        </authorList>
    </citation>
    <scope>NUCLEOTIDE SEQUENCE [LARGE SCALE GENOMIC DNA]</scope>
    <source>
        <strain evidence="1">IBCAS-2021</strain>
        <tissue evidence="1">Leaf</tissue>
    </source>
</reference>
<dbReference type="PANTHER" id="PTHR12858">
    <property type="entry name" value="RIBOSOME BIOGENESIS PROTEIN"/>
    <property type="match status" value="1"/>
</dbReference>
<dbReference type="GO" id="GO:0030688">
    <property type="term" value="C:preribosome, small subunit precursor"/>
    <property type="evidence" value="ECO:0007669"/>
    <property type="project" value="TreeGrafter"/>
</dbReference>
<dbReference type="GO" id="GO:0003924">
    <property type="term" value="F:GTPase activity"/>
    <property type="evidence" value="ECO:0007669"/>
    <property type="project" value="TreeGrafter"/>
</dbReference>
<comment type="caution">
    <text evidence="1">The sequence shown here is derived from an EMBL/GenBank/DDBJ whole genome shotgun (WGS) entry which is preliminary data.</text>
</comment>
<dbReference type="SUPFAM" id="SSF55874">
    <property type="entry name" value="ATPase domain of HSP90 chaperone/DNA topoisomerase II/histidine kinase"/>
    <property type="match status" value="1"/>
</dbReference>
<dbReference type="AlphaFoldDB" id="A0AAV7FBS7"/>
<gene>
    <name evidence="1" type="ORF">H6P81_003168</name>
</gene>
<dbReference type="GO" id="GO:0000479">
    <property type="term" value="P:endonucleolytic cleavage of tricistronic rRNA transcript (SSU-rRNA, 5.8S rRNA, LSU-rRNA)"/>
    <property type="evidence" value="ECO:0007669"/>
    <property type="project" value="TreeGrafter"/>
</dbReference>
<dbReference type="EMBL" id="JAINDJ010000002">
    <property type="protein sequence ID" value="KAG9458660.1"/>
    <property type="molecule type" value="Genomic_DNA"/>
</dbReference>
<evidence type="ECO:0000313" key="1">
    <source>
        <dbReference type="EMBL" id="KAG9458660.1"/>
    </source>
</evidence>
<name>A0AAV7FBS7_ARIFI</name>
<dbReference type="GO" id="GO:0005525">
    <property type="term" value="F:GTP binding"/>
    <property type="evidence" value="ECO:0007669"/>
    <property type="project" value="TreeGrafter"/>
</dbReference>
<keyword evidence="2" id="KW-1185">Reference proteome</keyword>
<evidence type="ECO:0000313" key="2">
    <source>
        <dbReference type="Proteomes" id="UP000825729"/>
    </source>
</evidence>
<sequence length="322" mass="35537">MEFSFVTRQFFPLQATGGGNCCSNPLATTPVSAGEGATSVDEARADKRPTSPDYIVSWYNDRRELKVGDVATIKISFLEGNDEASLGVRVASSMLKFYKREISPLLPASCRLLIPVESYSKQAVRKIPVLCVIDDGHDMSHSDIVRMLSFGHKQSDECNRDYIGRFGIGFKVLEAPYGDLLSCMEMAKVADLIAFVASASAIHDDDYIDEFGSRCLSVFRAPGFPSTAVLMRDLPADTKKRHDLKKSCTLSLASHFPEDCKFYPVDTKNELHKCNCGSSNCGANTSESCKKNNFLWFFFKSVSSFICRHFASLSSCGMPIVV</sequence>